<dbReference type="EMBL" id="FODV01000002">
    <property type="protein sequence ID" value="SEO35176.1"/>
    <property type="molecule type" value="Genomic_DNA"/>
</dbReference>
<proteinExistence type="predicted"/>
<sequence>MSSRDDDLVDLLDDLELTLGDLRDELQRRPEARRTFRPPTPSEILRFTDEYTIPTVITILEVNIRALELLQKLLRLANPEGTLREGSDETRRRVRTVRDDAVDGLDRALSELQRALAEADLPDDPESRNIVEDARSLTDEIERRIEESRSGSRTRSRSRSRSHSRPESRRGSSQRSDRSGRSGPVEIAVDEEPDGGRDVETDEPESVDDEIDVESELQSIKDELDDVDGDQSRDDY</sequence>
<feature type="compositionally biased region" description="Basic and acidic residues" evidence="1">
    <location>
        <begin position="141"/>
        <end position="150"/>
    </location>
</feature>
<dbReference type="OrthoDB" id="241694at2157"/>
<evidence type="ECO:0000313" key="2">
    <source>
        <dbReference type="EMBL" id="SEO35176.1"/>
    </source>
</evidence>
<feature type="region of interest" description="Disordered" evidence="1">
    <location>
        <begin position="141"/>
        <end position="236"/>
    </location>
</feature>
<dbReference type="Proteomes" id="UP000199126">
    <property type="component" value="Unassembled WGS sequence"/>
</dbReference>
<protein>
    <submittedName>
        <fullName evidence="2">Uncharacterized protein</fullName>
    </submittedName>
</protein>
<dbReference type="AlphaFoldDB" id="A0A1H8NZT7"/>
<evidence type="ECO:0000256" key="1">
    <source>
        <dbReference type="SAM" id="MobiDB-lite"/>
    </source>
</evidence>
<feature type="compositionally biased region" description="Basic and acidic residues" evidence="1">
    <location>
        <begin position="164"/>
        <end position="180"/>
    </location>
</feature>
<accession>A0A1H8NZT7</accession>
<gene>
    <name evidence="2" type="ORF">SAMN04487948_10211</name>
</gene>
<evidence type="ECO:0000313" key="3">
    <source>
        <dbReference type="Proteomes" id="UP000199126"/>
    </source>
</evidence>
<name>A0A1H8NZT7_9EURY</name>
<reference evidence="3" key="1">
    <citation type="submission" date="2016-10" db="EMBL/GenBank/DDBJ databases">
        <authorList>
            <person name="Varghese N."/>
            <person name="Submissions S."/>
        </authorList>
    </citation>
    <scope>NUCLEOTIDE SEQUENCE [LARGE SCALE GENOMIC DNA]</scope>
    <source>
        <strain evidence="3">CGMCC 1.10121</strain>
    </source>
</reference>
<dbReference type="Pfam" id="PF24414">
    <property type="entry name" value="DUF7547"/>
    <property type="match status" value="1"/>
</dbReference>
<keyword evidence="3" id="KW-1185">Reference proteome</keyword>
<feature type="compositionally biased region" description="Basic residues" evidence="1">
    <location>
        <begin position="152"/>
        <end position="163"/>
    </location>
</feature>
<feature type="compositionally biased region" description="Acidic residues" evidence="1">
    <location>
        <begin position="200"/>
        <end position="215"/>
    </location>
</feature>
<dbReference type="RefSeq" id="WP_089821044.1">
    <property type="nucleotide sequence ID" value="NZ_FODV01000002.1"/>
</dbReference>
<organism evidence="2 3">
    <name type="scientific">Halogranum amylolyticum</name>
    <dbReference type="NCBI Taxonomy" id="660520"/>
    <lineage>
        <taxon>Archaea</taxon>
        <taxon>Methanobacteriati</taxon>
        <taxon>Methanobacteriota</taxon>
        <taxon>Stenosarchaea group</taxon>
        <taxon>Halobacteria</taxon>
        <taxon>Halobacteriales</taxon>
        <taxon>Haloferacaceae</taxon>
    </lineage>
</organism>
<dbReference type="InterPro" id="IPR055969">
    <property type="entry name" value="DUF7547"/>
</dbReference>